<organism evidence="5 6">
    <name type="scientific">Leptidea sinapis</name>
    <dbReference type="NCBI Taxonomy" id="189913"/>
    <lineage>
        <taxon>Eukaryota</taxon>
        <taxon>Metazoa</taxon>
        <taxon>Ecdysozoa</taxon>
        <taxon>Arthropoda</taxon>
        <taxon>Hexapoda</taxon>
        <taxon>Insecta</taxon>
        <taxon>Pterygota</taxon>
        <taxon>Neoptera</taxon>
        <taxon>Endopterygota</taxon>
        <taxon>Lepidoptera</taxon>
        <taxon>Glossata</taxon>
        <taxon>Ditrysia</taxon>
        <taxon>Papilionoidea</taxon>
        <taxon>Pieridae</taxon>
        <taxon>Dismorphiinae</taxon>
        <taxon>Leptidea</taxon>
    </lineage>
</organism>
<evidence type="ECO:0000313" key="5">
    <source>
        <dbReference type="EMBL" id="VVC99623.1"/>
    </source>
</evidence>
<dbReference type="GO" id="GO:0005634">
    <property type="term" value="C:nucleus"/>
    <property type="evidence" value="ECO:0007669"/>
    <property type="project" value="UniProtKB-SubCell"/>
</dbReference>
<accession>A0A5E4QPT2</accession>
<dbReference type="PROSITE" id="PS51029">
    <property type="entry name" value="MADF"/>
    <property type="match status" value="1"/>
</dbReference>
<proteinExistence type="predicted"/>
<dbReference type="OrthoDB" id="7276605at2759"/>
<evidence type="ECO:0000259" key="3">
    <source>
        <dbReference type="PROSITE" id="PS51029"/>
    </source>
</evidence>
<dbReference type="InterPro" id="IPR004210">
    <property type="entry name" value="BESS_motif"/>
</dbReference>
<evidence type="ECO:0000256" key="2">
    <source>
        <dbReference type="SAM" id="MobiDB-lite"/>
    </source>
</evidence>
<dbReference type="AlphaFoldDB" id="A0A5E4QPT2"/>
<dbReference type="SMART" id="SM00595">
    <property type="entry name" value="MADF"/>
    <property type="match status" value="1"/>
</dbReference>
<comment type="subcellular location">
    <subcellularLocation>
        <location evidence="1">Nucleus</location>
    </subcellularLocation>
</comment>
<evidence type="ECO:0000313" key="6">
    <source>
        <dbReference type="Proteomes" id="UP000324832"/>
    </source>
</evidence>
<evidence type="ECO:0000256" key="1">
    <source>
        <dbReference type="PROSITE-ProRule" id="PRU00371"/>
    </source>
</evidence>
<dbReference type="Proteomes" id="UP000324832">
    <property type="component" value="Unassembled WGS sequence"/>
</dbReference>
<dbReference type="GO" id="GO:0006357">
    <property type="term" value="P:regulation of transcription by RNA polymerase II"/>
    <property type="evidence" value="ECO:0007669"/>
    <property type="project" value="TreeGrafter"/>
</dbReference>
<feature type="domain" description="MADF" evidence="3">
    <location>
        <begin position="6"/>
        <end position="102"/>
    </location>
</feature>
<feature type="region of interest" description="Disordered" evidence="2">
    <location>
        <begin position="218"/>
        <end position="243"/>
    </location>
</feature>
<feature type="compositionally biased region" description="Polar residues" evidence="2">
    <location>
        <begin position="218"/>
        <end position="227"/>
    </location>
</feature>
<sequence length="243" mass="28686">MLNPVRLIGEVKKRPGLYDLERPLDRHDKILLWKDVGAALFRDWETYDRAGQYDKVLLLQKRWRSLRDAYNRELRARRLGTRRHRKVYIYFKKMSFLGGFDGDISSDTDDDEVDPRVTHMEAEDMNMPIEELDDVSEEIVAAPKKKRRVKKEKKKEVFAPTEEVDLPMFQLDSNENDSDKLFLLSFLPEMKQLSLDIKMWVRSQIANVMQEAVSCHLTNSTPNSSMRENGRMSIKRQRNESFD</sequence>
<protein>
    <recommendedName>
        <fullName evidence="7">BESS domain-containing protein</fullName>
    </recommendedName>
</protein>
<feature type="domain" description="BESS" evidence="4">
    <location>
        <begin position="176"/>
        <end position="215"/>
    </location>
</feature>
<dbReference type="InterPro" id="IPR006578">
    <property type="entry name" value="MADF-dom"/>
</dbReference>
<reference evidence="5 6" key="1">
    <citation type="submission" date="2017-07" db="EMBL/GenBank/DDBJ databases">
        <authorList>
            <person name="Talla V."/>
            <person name="Backstrom N."/>
        </authorList>
    </citation>
    <scope>NUCLEOTIDE SEQUENCE [LARGE SCALE GENOMIC DNA]</scope>
</reference>
<dbReference type="InterPro" id="IPR039353">
    <property type="entry name" value="TF_Adf1"/>
</dbReference>
<name>A0A5E4QPT2_9NEOP</name>
<keyword evidence="1" id="KW-0539">Nucleus</keyword>
<dbReference type="PANTHER" id="PTHR12243">
    <property type="entry name" value="MADF DOMAIN TRANSCRIPTION FACTOR"/>
    <property type="match status" value="1"/>
</dbReference>
<dbReference type="Pfam" id="PF10545">
    <property type="entry name" value="MADF_DNA_bdg"/>
    <property type="match status" value="1"/>
</dbReference>
<keyword evidence="6" id="KW-1185">Reference proteome</keyword>
<dbReference type="PROSITE" id="PS51031">
    <property type="entry name" value="BESS"/>
    <property type="match status" value="1"/>
</dbReference>
<gene>
    <name evidence="5" type="ORF">LSINAPIS_LOCUS10461</name>
</gene>
<dbReference type="PANTHER" id="PTHR12243:SF67">
    <property type="entry name" value="COREPRESSOR OF PANGOLIN, ISOFORM A-RELATED"/>
    <property type="match status" value="1"/>
</dbReference>
<dbReference type="GO" id="GO:0005667">
    <property type="term" value="C:transcription regulator complex"/>
    <property type="evidence" value="ECO:0007669"/>
    <property type="project" value="TreeGrafter"/>
</dbReference>
<evidence type="ECO:0000259" key="4">
    <source>
        <dbReference type="PROSITE" id="PS51031"/>
    </source>
</evidence>
<evidence type="ECO:0008006" key="7">
    <source>
        <dbReference type="Google" id="ProtNLM"/>
    </source>
</evidence>
<dbReference type="GO" id="GO:0003677">
    <property type="term" value="F:DNA binding"/>
    <property type="evidence" value="ECO:0007669"/>
    <property type="project" value="InterPro"/>
</dbReference>
<dbReference type="Pfam" id="PF02944">
    <property type="entry name" value="BESS"/>
    <property type="match status" value="1"/>
</dbReference>
<dbReference type="EMBL" id="FZQP02004234">
    <property type="protein sequence ID" value="VVC99623.1"/>
    <property type="molecule type" value="Genomic_DNA"/>
</dbReference>